<sequence>MSAVSYNERLYFLPKAYKFLLPDQVPLLDFPLPPEAQVRPYTDRFAGPWKYNSAFSNRNDSQQGHDACECPEQGFSPMTNL</sequence>
<accession>A0A9W7SKE1</accession>
<keyword evidence="3" id="KW-1185">Reference proteome</keyword>
<organism evidence="2 3">
    <name type="scientific">Teratosphaeria destructans</name>
    <dbReference type="NCBI Taxonomy" id="418781"/>
    <lineage>
        <taxon>Eukaryota</taxon>
        <taxon>Fungi</taxon>
        <taxon>Dikarya</taxon>
        <taxon>Ascomycota</taxon>
        <taxon>Pezizomycotina</taxon>
        <taxon>Dothideomycetes</taxon>
        <taxon>Dothideomycetidae</taxon>
        <taxon>Mycosphaerellales</taxon>
        <taxon>Teratosphaeriaceae</taxon>
        <taxon>Teratosphaeria</taxon>
    </lineage>
</organism>
<dbReference type="EMBL" id="RIBY02002323">
    <property type="protein sequence ID" value="KAH9819391.1"/>
    <property type="molecule type" value="Genomic_DNA"/>
</dbReference>
<gene>
    <name evidence="2" type="ORF">Tdes44962_MAKER05229</name>
</gene>
<evidence type="ECO:0000256" key="1">
    <source>
        <dbReference type="SAM" id="MobiDB-lite"/>
    </source>
</evidence>
<name>A0A9W7SKE1_9PEZI</name>
<protein>
    <submittedName>
        <fullName evidence="2">Uncharacterized protein</fullName>
    </submittedName>
</protein>
<evidence type="ECO:0000313" key="3">
    <source>
        <dbReference type="Proteomes" id="UP001138500"/>
    </source>
</evidence>
<dbReference type="Proteomes" id="UP001138500">
    <property type="component" value="Unassembled WGS sequence"/>
</dbReference>
<dbReference type="AlphaFoldDB" id="A0A9W7SKE1"/>
<reference evidence="2 3" key="2">
    <citation type="journal article" date="2021" name="Curr. Genet.">
        <title>Genetic response to nitrogen starvation in the aggressive Eucalyptus foliar pathogen Teratosphaeria destructans.</title>
        <authorList>
            <person name="Havenga M."/>
            <person name="Wingfield B.D."/>
            <person name="Wingfield M.J."/>
            <person name="Dreyer L.L."/>
            <person name="Roets F."/>
            <person name="Aylward J."/>
        </authorList>
    </citation>
    <scope>NUCLEOTIDE SEQUENCE [LARGE SCALE GENOMIC DNA]</scope>
    <source>
        <strain evidence="2">CMW44962</strain>
    </source>
</reference>
<proteinExistence type="predicted"/>
<reference evidence="2 3" key="1">
    <citation type="journal article" date="2018" name="IMA Fungus">
        <title>IMA Genome-F 10: Nine draft genome sequences of Claviceps purpurea s.lat., including C. arundinis, C. humidiphila, and C. cf. spartinae, pseudomolecules for the pitch canker pathogen Fusarium circinatum, draft genome of Davidsoniella eucalypti, Grosmannia galeiformis, Quambalaria eucalypti, and Teratosphaeria destructans.</title>
        <authorList>
            <person name="Wingfield B.D."/>
            <person name="Liu M."/>
            <person name="Nguyen H.D."/>
            <person name="Lane F.A."/>
            <person name="Morgan S.W."/>
            <person name="De Vos L."/>
            <person name="Wilken P.M."/>
            <person name="Duong T.A."/>
            <person name="Aylward J."/>
            <person name="Coetzee M.P."/>
            <person name="Dadej K."/>
            <person name="De Beer Z.W."/>
            <person name="Findlay W."/>
            <person name="Havenga M."/>
            <person name="Kolarik M."/>
            <person name="Menzies J.G."/>
            <person name="Naidoo K."/>
            <person name="Pochopski O."/>
            <person name="Shoukouhi P."/>
            <person name="Santana Q.C."/>
            <person name="Seifert K.A."/>
            <person name="Soal N."/>
            <person name="Steenkamp E.T."/>
            <person name="Tatham C.T."/>
            <person name="van der Nest M.A."/>
            <person name="Wingfield M.J."/>
        </authorList>
    </citation>
    <scope>NUCLEOTIDE SEQUENCE [LARGE SCALE GENOMIC DNA]</scope>
    <source>
        <strain evidence="2">CMW44962</strain>
    </source>
</reference>
<evidence type="ECO:0000313" key="2">
    <source>
        <dbReference type="EMBL" id="KAH9819391.1"/>
    </source>
</evidence>
<comment type="caution">
    <text evidence="2">The sequence shown here is derived from an EMBL/GenBank/DDBJ whole genome shotgun (WGS) entry which is preliminary data.</text>
</comment>
<feature type="region of interest" description="Disordered" evidence="1">
    <location>
        <begin position="56"/>
        <end position="81"/>
    </location>
</feature>